<comment type="subcellular location">
    <subcellularLocation>
        <location evidence="1">Cell membrane</location>
        <topology evidence="1">Multi-pass membrane protein</topology>
    </subcellularLocation>
</comment>
<dbReference type="InterPro" id="IPR049278">
    <property type="entry name" value="MS_channel_C"/>
</dbReference>
<dbReference type="SUPFAM" id="SSF82689">
    <property type="entry name" value="Mechanosensitive channel protein MscS (YggB), C-terminal domain"/>
    <property type="match status" value="1"/>
</dbReference>
<dbReference type="SUPFAM" id="SSF82861">
    <property type="entry name" value="Mechanosensitive channel protein MscS (YggB), transmembrane region"/>
    <property type="match status" value="1"/>
</dbReference>
<dbReference type="Gene3D" id="3.30.70.100">
    <property type="match status" value="1"/>
</dbReference>
<evidence type="ECO:0008006" key="13">
    <source>
        <dbReference type="Google" id="ProtNLM"/>
    </source>
</evidence>
<dbReference type="eggNOG" id="COG0668">
    <property type="taxonomic scope" value="Bacteria"/>
</dbReference>
<dbReference type="SUPFAM" id="SSF50182">
    <property type="entry name" value="Sm-like ribonucleoproteins"/>
    <property type="match status" value="1"/>
</dbReference>
<dbReference type="InterPro" id="IPR023408">
    <property type="entry name" value="MscS_beta-dom_sf"/>
</dbReference>
<keyword evidence="4 7" id="KW-0812">Transmembrane</keyword>
<dbReference type="Gene3D" id="1.10.287.1260">
    <property type="match status" value="1"/>
</dbReference>
<evidence type="ECO:0000259" key="10">
    <source>
        <dbReference type="Pfam" id="PF21088"/>
    </source>
</evidence>
<evidence type="ECO:0000256" key="5">
    <source>
        <dbReference type="ARBA" id="ARBA00022989"/>
    </source>
</evidence>
<dbReference type="InterPro" id="IPR006685">
    <property type="entry name" value="MscS_channel_2nd"/>
</dbReference>
<sequence>MQQILQRLIELFSPTRIAAYLVDDLLPDLVVAGVTLIVAWLGWRLLRRGTSTVLSQSKLDETAQTFILTVLQYVVLTIGVVTSLAQLGVDTASLLTSLGVVGLTIGFAARDTLSNIISGLFIFWDRPFVISDLVEIDGAYGKVQNITMRSTRVVTVDGRMLAIPNSQIVNTVIASYTNFPNLRLDIPFTIGVTEDIGRARALALGVVADDVRYLDAPEPVVVVTELNDYNVAMELRVWLDDERTHTQARLELRERLFEALRDAQIEMPYETLAIVGEGS</sequence>
<dbReference type="RefSeq" id="WP_006972117.1">
    <property type="nucleotide sequence ID" value="NZ_ABCS01000027.1"/>
</dbReference>
<feature type="domain" description="Mechanosensitive ion channel MscS" evidence="8">
    <location>
        <begin position="111"/>
        <end position="174"/>
    </location>
</feature>
<evidence type="ECO:0000256" key="4">
    <source>
        <dbReference type="ARBA" id="ARBA00022692"/>
    </source>
</evidence>
<feature type="domain" description="Mechanosensitive ion channel transmembrane helices 2/3" evidence="10">
    <location>
        <begin position="70"/>
        <end position="109"/>
    </location>
</feature>
<comment type="caution">
    <text evidence="11">The sequence shown here is derived from an EMBL/GenBank/DDBJ whole genome shotgun (WGS) entry which is preliminary data.</text>
</comment>
<dbReference type="STRING" id="391625.PPSIR1_12193"/>
<dbReference type="GO" id="GO:0008381">
    <property type="term" value="F:mechanosensitive monoatomic ion channel activity"/>
    <property type="evidence" value="ECO:0007669"/>
    <property type="project" value="InterPro"/>
</dbReference>
<evidence type="ECO:0000259" key="8">
    <source>
        <dbReference type="Pfam" id="PF00924"/>
    </source>
</evidence>
<dbReference type="OrthoDB" id="9793781at2"/>
<dbReference type="InterPro" id="IPR011014">
    <property type="entry name" value="MscS_channel_TM-2"/>
</dbReference>
<proteinExistence type="inferred from homology"/>
<dbReference type="Gene3D" id="2.30.30.60">
    <property type="match status" value="1"/>
</dbReference>
<organism evidence="11 12">
    <name type="scientific">Plesiocystis pacifica SIR-1</name>
    <dbReference type="NCBI Taxonomy" id="391625"/>
    <lineage>
        <taxon>Bacteria</taxon>
        <taxon>Pseudomonadati</taxon>
        <taxon>Myxococcota</taxon>
        <taxon>Polyangia</taxon>
        <taxon>Nannocystales</taxon>
        <taxon>Nannocystaceae</taxon>
        <taxon>Plesiocystis</taxon>
    </lineage>
</organism>
<reference evidence="11 12" key="1">
    <citation type="submission" date="2007-06" db="EMBL/GenBank/DDBJ databases">
        <authorList>
            <person name="Shimkets L."/>
            <person name="Ferriera S."/>
            <person name="Johnson J."/>
            <person name="Kravitz S."/>
            <person name="Beeson K."/>
            <person name="Sutton G."/>
            <person name="Rogers Y.-H."/>
            <person name="Friedman R."/>
            <person name="Frazier M."/>
            <person name="Venter J.C."/>
        </authorList>
    </citation>
    <scope>NUCLEOTIDE SEQUENCE [LARGE SCALE GENOMIC DNA]</scope>
    <source>
        <strain evidence="11 12">SIR-1</strain>
    </source>
</reference>
<keyword evidence="6 7" id="KW-0472">Membrane</keyword>
<evidence type="ECO:0000259" key="9">
    <source>
        <dbReference type="Pfam" id="PF21082"/>
    </source>
</evidence>
<keyword evidence="5 7" id="KW-1133">Transmembrane helix</keyword>
<comment type="similarity">
    <text evidence="2">Belongs to the MscS (TC 1.A.23) family.</text>
</comment>
<dbReference type="Pfam" id="PF21088">
    <property type="entry name" value="MS_channel_1st"/>
    <property type="match status" value="1"/>
</dbReference>
<dbReference type="Proteomes" id="UP000005801">
    <property type="component" value="Unassembled WGS sequence"/>
</dbReference>
<feature type="transmembrane region" description="Helical" evidence="7">
    <location>
        <begin position="29"/>
        <end position="46"/>
    </location>
</feature>
<dbReference type="InterPro" id="IPR045275">
    <property type="entry name" value="MscS_archaea/bacteria_type"/>
</dbReference>
<keyword evidence="3" id="KW-1003">Cell membrane</keyword>
<evidence type="ECO:0000256" key="3">
    <source>
        <dbReference type="ARBA" id="ARBA00022475"/>
    </source>
</evidence>
<evidence type="ECO:0000256" key="1">
    <source>
        <dbReference type="ARBA" id="ARBA00004651"/>
    </source>
</evidence>
<dbReference type="AlphaFoldDB" id="A6G5W8"/>
<dbReference type="InterPro" id="IPR011066">
    <property type="entry name" value="MscS_channel_C_sf"/>
</dbReference>
<evidence type="ECO:0000256" key="7">
    <source>
        <dbReference type="SAM" id="Phobius"/>
    </source>
</evidence>
<feature type="domain" description="Mechanosensitive ion channel MscS C-terminal" evidence="9">
    <location>
        <begin position="188"/>
        <end position="267"/>
    </location>
</feature>
<dbReference type="InterPro" id="IPR049142">
    <property type="entry name" value="MS_channel_1st"/>
</dbReference>
<evidence type="ECO:0000313" key="12">
    <source>
        <dbReference type="Proteomes" id="UP000005801"/>
    </source>
</evidence>
<dbReference type="EMBL" id="ABCS01000027">
    <property type="protein sequence ID" value="EDM78742.1"/>
    <property type="molecule type" value="Genomic_DNA"/>
</dbReference>
<evidence type="ECO:0000313" key="11">
    <source>
        <dbReference type="EMBL" id="EDM78742.1"/>
    </source>
</evidence>
<evidence type="ECO:0000256" key="6">
    <source>
        <dbReference type="ARBA" id="ARBA00023136"/>
    </source>
</evidence>
<dbReference type="PANTHER" id="PTHR30221:SF1">
    <property type="entry name" value="SMALL-CONDUCTANCE MECHANOSENSITIVE CHANNEL"/>
    <property type="match status" value="1"/>
</dbReference>
<keyword evidence="12" id="KW-1185">Reference proteome</keyword>
<dbReference type="Pfam" id="PF00924">
    <property type="entry name" value="MS_channel_2nd"/>
    <property type="match status" value="1"/>
</dbReference>
<feature type="transmembrane region" description="Helical" evidence="7">
    <location>
        <begin position="66"/>
        <end position="85"/>
    </location>
</feature>
<dbReference type="Pfam" id="PF21082">
    <property type="entry name" value="MS_channel_3rd"/>
    <property type="match status" value="1"/>
</dbReference>
<name>A6G5W8_9BACT</name>
<gene>
    <name evidence="11" type="ORF">PPSIR1_12193</name>
</gene>
<dbReference type="GO" id="GO:0005886">
    <property type="term" value="C:plasma membrane"/>
    <property type="evidence" value="ECO:0007669"/>
    <property type="project" value="UniProtKB-SubCell"/>
</dbReference>
<protein>
    <recommendedName>
        <fullName evidence="13">MscS Mechanosensitive ion channel</fullName>
    </recommendedName>
</protein>
<accession>A6G5W8</accession>
<evidence type="ECO:0000256" key="2">
    <source>
        <dbReference type="ARBA" id="ARBA00008017"/>
    </source>
</evidence>
<dbReference type="PANTHER" id="PTHR30221">
    <property type="entry name" value="SMALL-CONDUCTANCE MECHANOSENSITIVE CHANNEL"/>
    <property type="match status" value="1"/>
</dbReference>
<dbReference type="InterPro" id="IPR010920">
    <property type="entry name" value="LSM_dom_sf"/>
</dbReference>